<dbReference type="AlphaFoldDB" id="A0A919QBR9"/>
<name>A0A919QBR9_9ACTN</name>
<sequence length="167" mass="17891">MTSSHTPAPTPGITFAVRIKDGATIVADHTEPTADLAVARTRLSALRRAYPESLLLVRPHDGSDADWRVADDDELKRISYGRAASVIGHLVANRDLPLLDWAISDLIGDDQVGVSVHVVRTEMVEAVAGVLGCETVTESRLMTATATYRGVQVSIRCYLPAESKAAA</sequence>
<protein>
    <submittedName>
        <fullName evidence="1">Uncharacterized protein</fullName>
    </submittedName>
</protein>
<keyword evidence="2" id="KW-1185">Reference proteome</keyword>
<dbReference type="RefSeq" id="WP_204042699.1">
    <property type="nucleotide sequence ID" value="NZ_BOOA01000035.1"/>
</dbReference>
<gene>
    <name evidence="1" type="ORF">Aph01nite_43120</name>
</gene>
<accession>A0A919QBR9</accession>
<proteinExistence type="predicted"/>
<reference evidence="1" key="1">
    <citation type="submission" date="2021-01" db="EMBL/GenBank/DDBJ databases">
        <title>Whole genome shotgun sequence of Acrocarpospora phusangensis NBRC 108782.</title>
        <authorList>
            <person name="Komaki H."/>
            <person name="Tamura T."/>
        </authorList>
    </citation>
    <scope>NUCLEOTIDE SEQUENCE</scope>
    <source>
        <strain evidence="1">NBRC 108782</strain>
    </source>
</reference>
<evidence type="ECO:0000313" key="1">
    <source>
        <dbReference type="EMBL" id="GIH26002.1"/>
    </source>
</evidence>
<comment type="caution">
    <text evidence="1">The sequence shown here is derived from an EMBL/GenBank/DDBJ whole genome shotgun (WGS) entry which is preliminary data.</text>
</comment>
<dbReference type="EMBL" id="BOOA01000035">
    <property type="protein sequence ID" value="GIH26002.1"/>
    <property type="molecule type" value="Genomic_DNA"/>
</dbReference>
<dbReference type="Proteomes" id="UP000640052">
    <property type="component" value="Unassembled WGS sequence"/>
</dbReference>
<evidence type="ECO:0000313" key="2">
    <source>
        <dbReference type="Proteomes" id="UP000640052"/>
    </source>
</evidence>
<organism evidence="1 2">
    <name type="scientific">Acrocarpospora phusangensis</name>
    <dbReference type="NCBI Taxonomy" id="1070424"/>
    <lineage>
        <taxon>Bacteria</taxon>
        <taxon>Bacillati</taxon>
        <taxon>Actinomycetota</taxon>
        <taxon>Actinomycetes</taxon>
        <taxon>Streptosporangiales</taxon>
        <taxon>Streptosporangiaceae</taxon>
        <taxon>Acrocarpospora</taxon>
    </lineage>
</organism>